<dbReference type="RefSeq" id="WP_132842392.1">
    <property type="nucleotide sequence ID" value="NZ_JBDJLH010000002.1"/>
</dbReference>
<feature type="domain" description="Response regulatory" evidence="3">
    <location>
        <begin position="5"/>
        <end position="119"/>
    </location>
</feature>
<dbReference type="Gene3D" id="3.40.50.2300">
    <property type="match status" value="1"/>
</dbReference>
<protein>
    <submittedName>
        <fullName evidence="4">Response regulator</fullName>
    </submittedName>
</protein>
<evidence type="ECO:0000256" key="1">
    <source>
        <dbReference type="ARBA" id="ARBA00022553"/>
    </source>
</evidence>
<dbReference type="InterPro" id="IPR011006">
    <property type="entry name" value="CheY-like_superfamily"/>
</dbReference>
<proteinExistence type="predicted"/>
<accession>A0ABV0BSW1</accession>
<evidence type="ECO:0000259" key="3">
    <source>
        <dbReference type="PROSITE" id="PS50110"/>
    </source>
</evidence>
<sequence length="128" mass="14316">MKDKTILLFDDDVNILEVCTIILENYGYQVATSETSHDIIEKVTAVKPDVILMDNWIPEIGGIKATQLVKQHPDFNHIPVIYVSANNDIQLLAEEAGADSYLEKPFNLDDLENAVKSMLNLSKSDLNV</sequence>
<evidence type="ECO:0000256" key="2">
    <source>
        <dbReference type="PROSITE-ProRule" id="PRU00169"/>
    </source>
</evidence>
<evidence type="ECO:0000313" key="5">
    <source>
        <dbReference type="Proteomes" id="UP001409291"/>
    </source>
</evidence>
<evidence type="ECO:0000313" key="4">
    <source>
        <dbReference type="EMBL" id="MEN5377672.1"/>
    </source>
</evidence>
<dbReference type="PROSITE" id="PS50110">
    <property type="entry name" value="RESPONSE_REGULATORY"/>
    <property type="match status" value="1"/>
</dbReference>
<dbReference type="PANTHER" id="PTHR44591:SF3">
    <property type="entry name" value="RESPONSE REGULATORY DOMAIN-CONTAINING PROTEIN"/>
    <property type="match status" value="1"/>
</dbReference>
<dbReference type="PANTHER" id="PTHR44591">
    <property type="entry name" value="STRESS RESPONSE REGULATOR PROTEIN 1"/>
    <property type="match status" value="1"/>
</dbReference>
<comment type="caution">
    <text evidence="4">The sequence shown here is derived from an EMBL/GenBank/DDBJ whole genome shotgun (WGS) entry which is preliminary data.</text>
</comment>
<dbReference type="Pfam" id="PF00072">
    <property type="entry name" value="Response_reg"/>
    <property type="match status" value="1"/>
</dbReference>
<dbReference type="EMBL" id="JBDJNQ010000004">
    <property type="protein sequence ID" value="MEN5377672.1"/>
    <property type="molecule type" value="Genomic_DNA"/>
</dbReference>
<gene>
    <name evidence="4" type="ORF">ABE541_10395</name>
</gene>
<dbReference type="InterPro" id="IPR050595">
    <property type="entry name" value="Bact_response_regulator"/>
</dbReference>
<dbReference type="SMART" id="SM00448">
    <property type="entry name" value="REC"/>
    <property type="match status" value="1"/>
</dbReference>
<dbReference type="CDD" id="cd17546">
    <property type="entry name" value="REC_hyHK_CKI1_RcsC-like"/>
    <property type="match status" value="1"/>
</dbReference>
<dbReference type="SUPFAM" id="SSF52172">
    <property type="entry name" value="CheY-like"/>
    <property type="match status" value="1"/>
</dbReference>
<dbReference type="InterPro" id="IPR001789">
    <property type="entry name" value="Sig_transdc_resp-reg_receiver"/>
</dbReference>
<organism evidence="4 5">
    <name type="scientific">Sphingobacterium kitahiroshimense</name>
    <dbReference type="NCBI Taxonomy" id="470446"/>
    <lineage>
        <taxon>Bacteria</taxon>
        <taxon>Pseudomonadati</taxon>
        <taxon>Bacteroidota</taxon>
        <taxon>Sphingobacteriia</taxon>
        <taxon>Sphingobacteriales</taxon>
        <taxon>Sphingobacteriaceae</taxon>
        <taxon>Sphingobacterium</taxon>
    </lineage>
</organism>
<keyword evidence="5" id="KW-1185">Reference proteome</keyword>
<name>A0ABV0BSW1_9SPHI</name>
<reference evidence="4 5" key="1">
    <citation type="submission" date="2024-04" db="EMBL/GenBank/DDBJ databases">
        <title>WGS of bacteria from Torrens River.</title>
        <authorList>
            <person name="Wyrsch E.R."/>
            <person name="Drigo B."/>
        </authorList>
    </citation>
    <scope>NUCLEOTIDE SEQUENCE [LARGE SCALE GENOMIC DNA]</scope>
    <source>
        <strain evidence="4 5">TWI391</strain>
    </source>
</reference>
<keyword evidence="1 2" id="KW-0597">Phosphoprotein</keyword>
<dbReference type="Proteomes" id="UP001409291">
    <property type="component" value="Unassembled WGS sequence"/>
</dbReference>
<feature type="modified residue" description="4-aspartylphosphate" evidence="2">
    <location>
        <position position="54"/>
    </location>
</feature>